<dbReference type="AlphaFoldDB" id="A0A3N6MQ25"/>
<dbReference type="OrthoDB" id="9034667at2"/>
<dbReference type="EMBL" id="RQIS01000008">
    <property type="protein sequence ID" value="RQH06064.1"/>
    <property type="molecule type" value="Genomic_DNA"/>
</dbReference>
<dbReference type="PANTHER" id="PTHR30288">
    <property type="entry name" value="FLAGELLAR CAP/ASSEMBLY PROTEIN FLID"/>
    <property type="match status" value="1"/>
</dbReference>
<dbReference type="Pfam" id="PF07196">
    <property type="entry name" value="Flagellin_IN"/>
    <property type="match status" value="2"/>
</dbReference>
<keyword evidence="8" id="KW-0966">Cell projection</keyword>
<evidence type="ECO:0000256" key="5">
    <source>
        <dbReference type="RuleBase" id="RU362066"/>
    </source>
</evidence>
<protein>
    <recommendedName>
        <fullName evidence="5">Flagellar hook-associated protein 2</fullName>
        <shortName evidence="5">HAP2</shortName>
    </recommendedName>
    <alternativeName>
        <fullName evidence="5">Flagellar cap protein</fullName>
    </alternativeName>
</protein>
<accession>A0A3N6MQ25</accession>
<feature type="domain" description="Flagellar hook-associated protein 2 C-terminal" evidence="7">
    <location>
        <begin position="387"/>
        <end position="607"/>
    </location>
</feature>
<comment type="function">
    <text evidence="5">Required for morphogenesis and for the elongation of the flagellar filament by facilitating polymerization of the flagellin monomers at the tip of growing filament. Forms a capping structure, which prevents flagellin subunits (transported through the central channel of the flagellum) from leaking out without polymerization at the distal end.</text>
</comment>
<dbReference type="InterPro" id="IPR003481">
    <property type="entry name" value="FliD_N"/>
</dbReference>
<dbReference type="InterPro" id="IPR010810">
    <property type="entry name" value="Flagellin_hook_IN_motif"/>
</dbReference>
<dbReference type="GO" id="GO:0007155">
    <property type="term" value="P:cell adhesion"/>
    <property type="evidence" value="ECO:0007669"/>
    <property type="project" value="InterPro"/>
</dbReference>
<dbReference type="GO" id="GO:0009421">
    <property type="term" value="C:bacterial-type flagellum filament cap"/>
    <property type="evidence" value="ECO:0007669"/>
    <property type="project" value="InterPro"/>
</dbReference>
<name>A0A3N6MQ25_9BURK</name>
<evidence type="ECO:0000313" key="9">
    <source>
        <dbReference type="Proteomes" id="UP000272778"/>
    </source>
</evidence>
<dbReference type="Pfam" id="PF02465">
    <property type="entry name" value="FliD_N"/>
    <property type="match status" value="1"/>
</dbReference>
<dbReference type="GO" id="GO:0005576">
    <property type="term" value="C:extracellular region"/>
    <property type="evidence" value="ECO:0007669"/>
    <property type="project" value="UniProtKB-SubCell"/>
</dbReference>
<gene>
    <name evidence="8" type="ORF">D1Y85_12840</name>
</gene>
<dbReference type="RefSeq" id="WP_124151441.1">
    <property type="nucleotide sequence ID" value="NZ_RQIS01000008.1"/>
</dbReference>
<keyword evidence="8" id="KW-0969">Cilium</keyword>
<dbReference type="GO" id="GO:0009424">
    <property type="term" value="C:bacterial-type flagellum hook"/>
    <property type="evidence" value="ECO:0007669"/>
    <property type="project" value="UniProtKB-UniRule"/>
</dbReference>
<evidence type="ECO:0000256" key="4">
    <source>
        <dbReference type="ARBA" id="ARBA00023143"/>
    </source>
</evidence>
<reference evidence="8 9" key="1">
    <citation type="submission" date="2018-11" db="EMBL/GenBank/DDBJ databases">
        <title>Paraburkholderia sp. DHOA04, isolated from soil.</title>
        <authorList>
            <person name="Gao Z.-H."/>
            <person name="Qiu L.-H."/>
            <person name="Fu J.-C."/>
        </authorList>
    </citation>
    <scope>NUCLEOTIDE SEQUENCE [LARGE SCALE GENOMIC DNA]</scope>
    <source>
        <strain evidence="8 9">DHOA04</strain>
    </source>
</reference>
<evidence type="ECO:0000256" key="3">
    <source>
        <dbReference type="ARBA" id="ARBA00023054"/>
    </source>
</evidence>
<keyword evidence="9" id="KW-1185">Reference proteome</keyword>
<comment type="similarity">
    <text evidence="1 5">Belongs to the FliD family.</text>
</comment>
<keyword evidence="8" id="KW-0282">Flagellum</keyword>
<comment type="caution">
    <text evidence="8">The sequence shown here is derived from an EMBL/GenBank/DDBJ whole genome shotgun (WGS) entry which is preliminary data.</text>
</comment>
<evidence type="ECO:0000259" key="7">
    <source>
        <dbReference type="Pfam" id="PF07195"/>
    </source>
</evidence>
<feature type="domain" description="Flagellar hook-associated protein 2 N-terminal" evidence="6">
    <location>
        <begin position="48"/>
        <end position="143"/>
    </location>
</feature>
<organism evidence="8 9">
    <name type="scientific">Paraburkholderia dinghuensis</name>
    <dbReference type="NCBI Taxonomy" id="2305225"/>
    <lineage>
        <taxon>Bacteria</taxon>
        <taxon>Pseudomonadati</taxon>
        <taxon>Pseudomonadota</taxon>
        <taxon>Betaproteobacteria</taxon>
        <taxon>Burkholderiales</taxon>
        <taxon>Burkholderiaceae</taxon>
        <taxon>Paraburkholderia</taxon>
    </lineage>
</organism>
<keyword evidence="5" id="KW-0964">Secreted</keyword>
<dbReference type="Proteomes" id="UP000272778">
    <property type="component" value="Unassembled WGS sequence"/>
</dbReference>
<evidence type="ECO:0000313" key="8">
    <source>
        <dbReference type="EMBL" id="RQH06064.1"/>
    </source>
</evidence>
<dbReference type="Pfam" id="PF07195">
    <property type="entry name" value="FliD_C"/>
    <property type="match status" value="1"/>
</dbReference>
<dbReference type="InterPro" id="IPR040026">
    <property type="entry name" value="FliD"/>
</dbReference>
<evidence type="ECO:0000256" key="1">
    <source>
        <dbReference type="ARBA" id="ARBA00009764"/>
    </source>
</evidence>
<keyword evidence="4 5" id="KW-0975">Bacterial flagellum</keyword>
<comment type="subunit">
    <text evidence="2 5">Homopentamer.</text>
</comment>
<keyword evidence="3" id="KW-0175">Coiled coil</keyword>
<evidence type="ECO:0000256" key="2">
    <source>
        <dbReference type="ARBA" id="ARBA00011255"/>
    </source>
</evidence>
<comment type="subcellular location">
    <subcellularLocation>
        <location evidence="5">Secreted</location>
    </subcellularLocation>
    <subcellularLocation>
        <location evidence="5">Bacterial flagellum</location>
    </subcellularLocation>
</comment>
<dbReference type="InterPro" id="IPR010809">
    <property type="entry name" value="FliD_C"/>
</dbReference>
<dbReference type="GO" id="GO:0071973">
    <property type="term" value="P:bacterial-type flagellum-dependent cell motility"/>
    <property type="evidence" value="ECO:0007669"/>
    <property type="project" value="TreeGrafter"/>
</dbReference>
<dbReference type="PANTHER" id="PTHR30288:SF0">
    <property type="entry name" value="FLAGELLAR HOOK-ASSOCIATED PROTEIN 2"/>
    <property type="match status" value="1"/>
</dbReference>
<evidence type="ECO:0000259" key="6">
    <source>
        <dbReference type="Pfam" id="PF02465"/>
    </source>
</evidence>
<proteinExistence type="inferred from homology"/>
<sequence length="630" mass="62013">MSTISGTSSTTPSVSSAQSAAQTASAAAQQALLQAGQSLISGSTGNTTIDPQSMVTALVNAKVAGQQASLQIEAANDNLQISNIGQLSASLAMLQGALTPLQNGSLMSTFTATTSGSGITATAGTGATASSYSVYVGQIAQTQSITSAAIPVASTTSMGTGTMTLSVGGQSMTIKIGSSNNSLSQIVSAINSSSSNPGISASIVTGSDGSHLVLSSTLTGEANTINVSVNADSSTSALAQLGGVQTIQGGTYASAGIASATTASGDGSSLTISAGGSSFSVTPAAGDTLANIASQINTAGSSLNVTASVVTDSSGQQHLVIAKQGANSSTPVTVTANASSSGTTDSTLTAIATALPASTAAPTTGTSVGASSIISLSGAGWSQTTAAQSAQLTINGTQITSALNTVNALSGATLSLSSAAVGTSQTLTIAQDTTTMASEISSFVSDYNTVVSTISSLTKFDSSNPTGSGTMLGDSMINAITSSFGTIIGGRVKGSGVTATLADLGITLNSDGTLSLNSTTLGNALQNNPSKVAAIFNSTNGIGEQLNTKLKTFTQTGGVIAMRETALSNDLNSVTKQTSQLQTYIAQLTSMYQDQFTMLNDIMSTTNNETAYLTQLFGGANNTGTLNKSS</sequence>